<comment type="caution">
    <text evidence="2">The sequence shown here is derived from an EMBL/GenBank/DDBJ whole genome shotgun (WGS) entry which is preliminary data.</text>
</comment>
<dbReference type="InterPro" id="IPR007863">
    <property type="entry name" value="Peptidase_M16_C"/>
</dbReference>
<feature type="domain" description="Peptidase M16 C-terminal" evidence="1">
    <location>
        <begin position="292"/>
        <end position="460"/>
    </location>
</feature>
<organism evidence="2 3">
    <name type="scientific">Candidatus Tanganyikabacteria bacterium</name>
    <dbReference type="NCBI Taxonomy" id="2961651"/>
    <lineage>
        <taxon>Bacteria</taxon>
        <taxon>Bacillati</taxon>
        <taxon>Candidatus Sericytochromatia</taxon>
        <taxon>Candidatus Tanganyikabacteria</taxon>
    </lineage>
</organism>
<dbReference type="EMBL" id="VGJX01000727">
    <property type="protein sequence ID" value="MBM3275800.1"/>
    <property type="molecule type" value="Genomic_DNA"/>
</dbReference>
<protein>
    <submittedName>
        <fullName evidence="2">Insulinase family protein</fullName>
    </submittedName>
</protein>
<dbReference type="Pfam" id="PF05193">
    <property type="entry name" value="Peptidase_M16_C"/>
    <property type="match status" value="1"/>
</dbReference>
<evidence type="ECO:0000259" key="1">
    <source>
        <dbReference type="Pfam" id="PF05193"/>
    </source>
</evidence>
<dbReference type="InterPro" id="IPR011249">
    <property type="entry name" value="Metalloenz_LuxS/M16"/>
</dbReference>
<dbReference type="SUPFAM" id="SSF63411">
    <property type="entry name" value="LuxS/MPP-like metallohydrolase"/>
    <property type="match status" value="2"/>
</dbReference>
<gene>
    <name evidence="2" type="ORF">FJZ00_11645</name>
</gene>
<evidence type="ECO:0000313" key="2">
    <source>
        <dbReference type="EMBL" id="MBM3275800.1"/>
    </source>
</evidence>
<feature type="non-terminal residue" evidence="2">
    <location>
        <position position="1"/>
    </location>
</feature>
<name>A0A937X7L6_9BACT</name>
<accession>A0A937X7L6</accession>
<proteinExistence type="predicted"/>
<sequence>ESGQYAEEYIRHFLSREPIPGIAAEFALVKRLLPAIQIREVNQAADAWLSLRDRVLTVNAPAKPSVVVPSATELLGLVDRVRHIDVAAYQEELSEAPLVPPGLEPRAPVSRTTDSTLGVTRLVLDNGVRLLLKPTTFKADEVLFTAYSPGGNSLVPDSLFVSAMFAAQMVGVSGLGEFSAIDLQKKLSGKAVSVSPFIGAFQEGLSGRASPQDLETLFQLIYLHFTAPRRDPEAAQAFATNARAAVANWGANPMVAFRDTLVVTMAQHHPRSRPITSAIIDSLDLDRSLAVYRDRFADASDFTFVMVGTFSVDSVAALASRYLGNLPATRRGEKWRDIGLRAPRGVVTREVRRGIEPKSQTELVFTGPFSFARSDRFLLRSIAEILEIKLREVLREDLGGTYGVSVSPGANRIPEPEYNLSIRFGSAPDRVETLVAAIFAQIDTLTTIGPAEKDLAKVRETTIRTRETDLKENGFWLGQLAAVDQNGEDPSIILRQSEFLPLLTADRVRSAAAQYLDRGNYVRITLLPEGRSTP</sequence>
<reference evidence="2 3" key="1">
    <citation type="submission" date="2019-03" db="EMBL/GenBank/DDBJ databases">
        <title>Lake Tanganyika Metagenome-Assembled Genomes (MAGs).</title>
        <authorList>
            <person name="Tran P."/>
        </authorList>
    </citation>
    <scope>NUCLEOTIDE SEQUENCE [LARGE SCALE GENOMIC DNA]</scope>
    <source>
        <strain evidence="2">K_DeepCast_65m_m2_236</strain>
    </source>
</reference>
<dbReference type="Gene3D" id="3.30.830.10">
    <property type="entry name" value="Metalloenzyme, LuxS/M16 peptidase-like"/>
    <property type="match status" value="2"/>
</dbReference>
<dbReference type="GO" id="GO:0046872">
    <property type="term" value="F:metal ion binding"/>
    <property type="evidence" value="ECO:0007669"/>
    <property type="project" value="InterPro"/>
</dbReference>
<evidence type="ECO:0000313" key="3">
    <source>
        <dbReference type="Proteomes" id="UP000703893"/>
    </source>
</evidence>
<dbReference type="AlphaFoldDB" id="A0A937X7L6"/>
<dbReference type="Proteomes" id="UP000703893">
    <property type="component" value="Unassembled WGS sequence"/>
</dbReference>